<feature type="compositionally biased region" description="Basic and acidic residues" evidence="1">
    <location>
        <begin position="1"/>
        <end position="16"/>
    </location>
</feature>
<feature type="region of interest" description="Disordered" evidence="1">
    <location>
        <begin position="1"/>
        <end position="57"/>
    </location>
</feature>
<evidence type="ECO:0000313" key="2">
    <source>
        <dbReference type="EMBL" id="CAI9303934.1"/>
    </source>
</evidence>
<dbReference type="AlphaFoldDB" id="A0AA36A4S5"/>
<sequence>MKGVESRTTRTKREVSQARFRRLIREEEGVSGGSTRPKGKVGEAARLPSSRPATGSEFQASQAIIASMQASDVSSNSGASEPSAVFCSGWWQVRKINQHNDLRGVCLLLFDNQR</sequence>
<reference evidence="2" key="1">
    <citation type="submission" date="2023-04" db="EMBL/GenBank/DDBJ databases">
        <authorList>
            <person name="Vijverberg K."/>
            <person name="Xiong W."/>
            <person name="Schranz E."/>
        </authorList>
    </citation>
    <scope>NUCLEOTIDE SEQUENCE</scope>
</reference>
<evidence type="ECO:0000313" key="3">
    <source>
        <dbReference type="Proteomes" id="UP001177003"/>
    </source>
</evidence>
<name>A0AA36A4S5_LACSI</name>
<dbReference type="EMBL" id="OX465085">
    <property type="protein sequence ID" value="CAI9303934.1"/>
    <property type="molecule type" value="Genomic_DNA"/>
</dbReference>
<protein>
    <submittedName>
        <fullName evidence="2">Uncharacterized protein</fullName>
    </submittedName>
</protein>
<accession>A0AA36A4S5</accession>
<gene>
    <name evidence="2" type="ORF">LSALG_LOCUS42345</name>
</gene>
<dbReference type="Proteomes" id="UP001177003">
    <property type="component" value="Chromosome 9"/>
</dbReference>
<proteinExistence type="predicted"/>
<keyword evidence="3" id="KW-1185">Reference proteome</keyword>
<evidence type="ECO:0000256" key="1">
    <source>
        <dbReference type="SAM" id="MobiDB-lite"/>
    </source>
</evidence>
<organism evidence="2 3">
    <name type="scientific">Lactuca saligna</name>
    <name type="common">Willowleaf lettuce</name>
    <dbReference type="NCBI Taxonomy" id="75948"/>
    <lineage>
        <taxon>Eukaryota</taxon>
        <taxon>Viridiplantae</taxon>
        <taxon>Streptophyta</taxon>
        <taxon>Embryophyta</taxon>
        <taxon>Tracheophyta</taxon>
        <taxon>Spermatophyta</taxon>
        <taxon>Magnoliopsida</taxon>
        <taxon>eudicotyledons</taxon>
        <taxon>Gunneridae</taxon>
        <taxon>Pentapetalae</taxon>
        <taxon>asterids</taxon>
        <taxon>campanulids</taxon>
        <taxon>Asterales</taxon>
        <taxon>Asteraceae</taxon>
        <taxon>Cichorioideae</taxon>
        <taxon>Cichorieae</taxon>
        <taxon>Lactucinae</taxon>
        <taxon>Lactuca</taxon>
    </lineage>
</organism>